<organism evidence="1 2">
    <name type="scientific">Paenibacillus mesotrionivorans</name>
    <dbReference type="NCBI Taxonomy" id="3160968"/>
    <lineage>
        <taxon>Bacteria</taxon>
        <taxon>Bacillati</taxon>
        <taxon>Bacillota</taxon>
        <taxon>Bacilli</taxon>
        <taxon>Bacillales</taxon>
        <taxon>Paenibacillaceae</taxon>
        <taxon>Paenibacillus</taxon>
    </lineage>
</organism>
<gene>
    <name evidence="1" type="ORF">ACI1P1_28495</name>
</gene>
<accession>A0ACC7P756</accession>
<comment type="caution">
    <text evidence="1">The sequence shown here is derived from an EMBL/GenBank/DDBJ whole genome shotgun (WGS) entry which is preliminary data.</text>
</comment>
<dbReference type="EMBL" id="JBJURJ010000027">
    <property type="protein sequence ID" value="MFM9332240.1"/>
    <property type="molecule type" value="Genomic_DNA"/>
</dbReference>
<keyword evidence="2" id="KW-1185">Reference proteome</keyword>
<evidence type="ECO:0000313" key="2">
    <source>
        <dbReference type="Proteomes" id="UP001631969"/>
    </source>
</evidence>
<sequence length="311" mass="31995">MSKKWLVLILSAMMMVGVLAGCGDKKEDTSASSPAASTAASAGTAASPAASKAPTVEGTVTASGSSALLPLVKAAAEDFMAKNSKATINVTGGGSGTGLKNVADGTSNIGNSDVAAGDEYKDKGLVDHIVAVAPFAIIVNNDVTVDNLTKQQAADIFSGKITNWKDVGGKDQKITVIHRPDSSGSRKLVQQIVLGTAQFTKDGITQAESGAMKTSVASTTGSIGYIDTPYIDNTLKAVKFDGVSYSADTIKGGTYPLFGIEHMYTKGEPTGATKAFLDYILGDEYQKPASGKTKSKIEELGFLPASLAPKK</sequence>
<reference evidence="1" key="1">
    <citation type="submission" date="2024-12" db="EMBL/GenBank/DDBJ databases">
        <authorList>
            <person name="Wu N."/>
        </authorList>
    </citation>
    <scope>NUCLEOTIDE SEQUENCE</scope>
    <source>
        <strain evidence="1">P15</strain>
    </source>
</reference>
<evidence type="ECO:0000313" key="1">
    <source>
        <dbReference type="EMBL" id="MFM9332240.1"/>
    </source>
</evidence>
<protein>
    <submittedName>
        <fullName evidence="1">Phosphate ABC transporter substrate-binding protein</fullName>
    </submittedName>
</protein>
<dbReference type="Proteomes" id="UP001631969">
    <property type="component" value="Unassembled WGS sequence"/>
</dbReference>
<name>A0ACC7P756_9BACL</name>
<proteinExistence type="predicted"/>